<protein>
    <recommendedName>
        <fullName evidence="2">PX domain-containing protein</fullName>
    </recommendedName>
</protein>
<dbReference type="PROSITE" id="PS50195">
    <property type="entry name" value="PX"/>
    <property type="match status" value="1"/>
</dbReference>
<proteinExistence type="predicted"/>
<evidence type="ECO:0000313" key="3">
    <source>
        <dbReference type="EMBL" id="DAZ96523.1"/>
    </source>
</evidence>
<reference evidence="3" key="2">
    <citation type="journal article" date="2023" name="Microbiol Resour">
        <title>Decontamination and Annotation of the Draft Genome Sequence of the Oomycete Lagenidium giganteum ARSEF 373.</title>
        <authorList>
            <person name="Morgan W.R."/>
            <person name="Tartar A."/>
        </authorList>
    </citation>
    <scope>NUCLEOTIDE SEQUENCE</scope>
    <source>
        <strain evidence="3">ARSEF 373</strain>
    </source>
</reference>
<dbReference type="AlphaFoldDB" id="A0AAV2YT35"/>
<dbReference type="Gene3D" id="3.30.1520.10">
    <property type="entry name" value="Phox-like domain"/>
    <property type="match status" value="1"/>
</dbReference>
<evidence type="ECO:0000259" key="2">
    <source>
        <dbReference type="PROSITE" id="PS50195"/>
    </source>
</evidence>
<dbReference type="InterPro" id="IPR036871">
    <property type="entry name" value="PX_dom_sf"/>
</dbReference>
<evidence type="ECO:0000313" key="4">
    <source>
        <dbReference type="Proteomes" id="UP001146120"/>
    </source>
</evidence>
<dbReference type="GO" id="GO:0035091">
    <property type="term" value="F:phosphatidylinositol binding"/>
    <property type="evidence" value="ECO:0007669"/>
    <property type="project" value="InterPro"/>
</dbReference>
<dbReference type="CDD" id="cd06093">
    <property type="entry name" value="PX_domain"/>
    <property type="match status" value="1"/>
</dbReference>
<feature type="compositionally biased region" description="Low complexity" evidence="1">
    <location>
        <begin position="55"/>
        <end position="65"/>
    </location>
</feature>
<evidence type="ECO:0000256" key="1">
    <source>
        <dbReference type="SAM" id="MobiDB-lite"/>
    </source>
</evidence>
<sequence>MVASHELSPTDQIAAVEPHRGQEELRKVMSAPGLLLANKNGMRVKSLTETALELSRAADTQQRSSASRRTRSRPFSAGDAEDLRRVMIAGYSQNSKGTWMFKVDVGTDDELNAYVIRRRFSDFKELYDAMHSLAEPQDQVPQLPHHGIVSWLQLYVSPESLLKYRAEQLQKLLEWISENPRLHSTKSFAKFIGKNPSSLDVGYVSLSTYEVPASESNLSIAKRPRARCQSG</sequence>
<reference evidence="3" key="1">
    <citation type="submission" date="2022-11" db="EMBL/GenBank/DDBJ databases">
        <authorList>
            <person name="Morgan W.R."/>
            <person name="Tartar A."/>
        </authorList>
    </citation>
    <scope>NUCLEOTIDE SEQUENCE</scope>
    <source>
        <strain evidence="3">ARSEF 373</strain>
    </source>
</reference>
<name>A0AAV2YT35_9STRA</name>
<accession>A0AAV2YT35</accession>
<dbReference type="EMBL" id="DAKRPA010000165">
    <property type="protein sequence ID" value="DAZ96523.1"/>
    <property type="molecule type" value="Genomic_DNA"/>
</dbReference>
<comment type="caution">
    <text evidence="3">The sequence shown here is derived from an EMBL/GenBank/DDBJ whole genome shotgun (WGS) entry which is preliminary data.</text>
</comment>
<feature type="region of interest" description="Disordered" evidence="1">
    <location>
        <begin position="55"/>
        <end position="76"/>
    </location>
</feature>
<dbReference type="Pfam" id="PF00787">
    <property type="entry name" value="PX"/>
    <property type="match status" value="1"/>
</dbReference>
<dbReference type="InterPro" id="IPR001683">
    <property type="entry name" value="PX_dom"/>
</dbReference>
<dbReference type="SUPFAM" id="SSF64268">
    <property type="entry name" value="PX domain"/>
    <property type="match status" value="1"/>
</dbReference>
<feature type="domain" description="PX" evidence="2">
    <location>
        <begin position="79"/>
        <end position="199"/>
    </location>
</feature>
<organism evidence="3 4">
    <name type="scientific">Lagenidium giganteum</name>
    <dbReference type="NCBI Taxonomy" id="4803"/>
    <lineage>
        <taxon>Eukaryota</taxon>
        <taxon>Sar</taxon>
        <taxon>Stramenopiles</taxon>
        <taxon>Oomycota</taxon>
        <taxon>Peronosporomycetes</taxon>
        <taxon>Pythiales</taxon>
        <taxon>Pythiaceae</taxon>
    </lineage>
</organism>
<keyword evidence="4" id="KW-1185">Reference proteome</keyword>
<gene>
    <name evidence="3" type="ORF">N0F65_008074</name>
</gene>
<dbReference type="Proteomes" id="UP001146120">
    <property type="component" value="Unassembled WGS sequence"/>
</dbReference>